<dbReference type="PANTHER" id="PTHR43311:SF2">
    <property type="entry name" value="GLUTAMATE--TRNA LIGASE, MITOCHONDRIAL-RELATED"/>
    <property type="match status" value="1"/>
</dbReference>
<dbReference type="InterPro" id="IPR020751">
    <property type="entry name" value="aa-tRNA-synth_I_codon-bd_sub2"/>
</dbReference>
<comment type="similarity">
    <text evidence="1 8">Belongs to the class-I aminoacyl-tRNA synthetase family. Glutamate--tRNA ligase type 1 subfamily.</text>
</comment>
<dbReference type="Gene3D" id="1.10.10.350">
    <property type="match status" value="1"/>
</dbReference>
<sequence length="505" mass="58776">MFKNNNKIRVRFAPSPTGFVHIGSLRTALYNYLFAKQNNGSFVLRIEDTDRTRFVEGALENILSVLEKLSLKWDEGPFLENGKIIERGDCCPYVQSKRLEIYNKYASDLVKKGHAYYCFCSTERLDEVRRKQELNHQPTMYDGLCRNLDKETVAKNLEQNLPYVIRLAVPRKGTTKFNDLVHGEIVFENKLIDDQVLIKSDGFPTYHLAVVVDDYLMKITHIIRGEEWLSSTPKHVILFDYLGWPRPQFIHLPLIMRKDPVTGKIVKMSKRQGDVAVEDYLKNGFLPETLNNFVAMLGWNSGTEQEVFSLDELVKFFDIHKIQKASAIFDLTKLEWLNSQYLKKMTVDNLIDQCLPYLIESNLVVQNLSIEEKEKIAKIVTITQERLKKVSEITEATYFFFKQPNFNPQIMIWKKSDKKITEERLSELINFFKVYSGEWTVRGIEEAVLKKIDNKKWDIGTTLWPLRVSLSGLEKSPGPFDLLWVLGKEESLRRIKESLEKLINI</sequence>
<keyword evidence="4 8" id="KW-0547">Nucleotide-binding</keyword>
<evidence type="ECO:0000256" key="2">
    <source>
        <dbReference type="ARBA" id="ARBA00022490"/>
    </source>
</evidence>
<dbReference type="Pfam" id="PF00749">
    <property type="entry name" value="tRNA-synt_1c"/>
    <property type="match status" value="1"/>
</dbReference>
<feature type="short sequence motif" description="'KMSKS' region" evidence="8">
    <location>
        <begin position="267"/>
        <end position="271"/>
    </location>
</feature>
<dbReference type="InterPro" id="IPR045462">
    <property type="entry name" value="aa-tRNA-synth_I_cd-bd"/>
</dbReference>
<feature type="domain" description="Glutamyl/glutaminyl-tRNA synthetase class Ib catalytic" evidence="9">
    <location>
        <begin position="7"/>
        <end position="336"/>
    </location>
</feature>
<dbReference type="SUPFAM" id="SSF48163">
    <property type="entry name" value="An anticodon-binding domain of class I aminoacyl-tRNA synthetases"/>
    <property type="match status" value="1"/>
</dbReference>
<dbReference type="InterPro" id="IPR033910">
    <property type="entry name" value="GluRS_core"/>
</dbReference>
<feature type="binding site" evidence="8">
    <location>
        <position position="270"/>
    </location>
    <ligand>
        <name>ATP</name>
        <dbReference type="ChEBI" id="CHEBI:30616"/>
    </ligand>
</feature>
<dbReference type="FunFam" id="3.40.50.620:FF:000045">
    <property type="entry name" value="Glutamate--tRNA ligase, mitochondrial"/>
    <property type="match status" value="1"/>
</dbReference>
<feature type="domain" description="Aminoacyl-tRNA synthetase class I anticodon-binding" evidence="10">
    <location>
        <begin position="350"/>
        <end position="498"/>
    </location>
</feature>
<evidence type="ECO:0000256" key="5">
    <source>
        <dbReference type="ARBA" id="ARBA00022840"/>
    </source>
</evidence>
<comment type="caution">
    <text evidence="11">The sequence shown here is derived from an EMBL/GenBank/DDBJ whole genome shotgun (WGS) entry which is preliminary data.</text>
</comment>
<evidence type="ECO:0000259" key="9">
    <source>
        <dbReference type="Pfam" id="PF00749"/>
    </source>
</evidence>
<evidence type="ECO:0000256" key="8">
    <source>
        <dbReference type="HAMAP-Rule" id="MF_00022"/>
    </source>
</evidence>
<comment type="subunit">
    <text evidence="8">Monomer.</text>
</comment>
<accession>A0A0G1A977</accession>
<dbReference type="NCBIfam" id="TIGR00464">
    <property type="entry name" value="gltX_bact"/>
    <property type="match status" value="1"/>
</dbReference>
<dbReference type="SUPFAM" id="SSF52374">
    <property type="entry name" value="Nucleotidylyl transferase"/>
    <property type="match status" value="1"/>
</dbReference>
<dbReference type="GO" id="GO:0005524">
    <property type="term" value="F:ATP binding"/>
    <property type="evidence" value="ECO:0007669"/>
    <property type="project" value="UniProtKB-UniRule"/>
</dbReference>
<dbReference type="Gene3D" id="1.10.8.70">
    <property type="entry name" value="Glutamate-tRNA synthetase, class I, anticodon-binding domain 1"/>
    <property type="match status" value="1"/>
</dbReference>
<proteinExistence type="inferred from homology"/>
<dbReference type="EC" id="6.1.1.17" evidence="8"/>
<evidence type="ECO:0000256" key="1">
    <source>
        <dbReference type="ARBA" id="ARBA00007894"/>
    </source>
</evidence>
<dbReference type="InterPro" id="IPR008925">
    <property type="entry name" value="aa_tRNA-synth_I_cd-bd_sf"/>
</dbReference>
<dbReference type="PANTHER" id="PTHR43311">
    <property type="entry name" value="GLUTAMATE--TRNA LIGASE"/>
    <property type="match status" value="1"/>
</dbReference>
<dbReference type="InterPro" id="IPR020752">
    <property type="entry name" value="Glu-tRNA-synth_I_codon-bd_sub1"/>
</dbReference>
<dbReference type="CDD" id="cd00808">
    <property type="entry name" value="GluRS_core"/>
    <property type="match status" value="1"/>
</dbReference>
<dbReference type="PRINTS" id="PR00987">
    <property type="entry name" value="TRNASYNTHGLU"/>
</dbReference>
<dbReference type="GO" id="GO:0008270">
    <property type="term" value="F:zinc ion binding"/>
    <property type="evidence" value="ECO:0007669"/>
    <property type="project" value="InterPro"/>
</dbReference>
<evidence type="ECO:0000313" key="12">
    <source>
        <dbReference type="Proteomes" id="UP000034837"/>
    </source>
</evidence>
<dbReference type="Proteomes" id="UP000034837">
    <property type="component" value="Unassembled WGS sequence"/>
</dbReference>
<dbReference type="HAMAP" id="MF_00022">
    <property type="entry name" value="Glu_tRNA_synth_type1"/>
    <property type="match status" value="1"/>
</dbReference>
<dbReference type="GO" id="GO:0000049">
    <property type="term" value="F:tRNA binding"/>
    <property type="evidence" value="ECO:0007669"/>
    <property type="project" value="InterPro"/>
</dbReference>
<dbReference type="GO" id="GO:0005737">
    <property type="term" value="C:cytoplasm"/>
    <property type="evidence" value="ECO:0007669"/>
    <property type="project" value="UniProtKB-SubCell"/>
</dbReference>
<evidence type="ECO:0000256" key="3">
    <source>
        <dbReference type="ARBA" id="ARBA00022598"/>
    </source>
</evidence>
<comment type="catalytic activity">
    <reaction evidence="8">
        <text>tRNA(Glu) + L-glutamate + ATP = L-glutamyl-tRNA(Glu) + AMP + diphosphate</text>
        <dbReference type="Rhea" id="RHEA:23540"/>
        <dbReference type="Rhea" id="RHEA-COMP:9663"/>
        <dbReference type="Rhea" id="RHEA-COMP:9680"/>
        <dbReference type="ChEBI" id="CHEBI:29985"/>
        <dbReference type="ChEBI" id="CHEBI:30616"/>
        <dbReference type="ChEBI" id="CHEBI:33019"/>
        <dbReference type="ChEBI" id="CHEBI:78442"/>
        <dbReference type="ChEBI" id="CHEBI:78520"/>
        <dbReference type="ChEBI" id="CHEBI:456215"/>
        <dbReference type="EC" id="6.1.1.17"/>
    </reaction>
</comment>
<keyword evidence="7 8" id="KW-0030">Aminoacyl-tRNA synthetase</keyword>
<dbReference type="InterPro" id="IPR014729">
    <property type="entry name" value="Rossmann-like_a/b/a_fold"/>
</dbReference>
<comment type="caution">
    <text evidence="8">Lacks conserved residue(s) required for the propagation of feature annotation.</text>
</comment>
<dbReference type="PATRIC" id="fig|1619039.3.peg.179"/>
<reference evidence="11 12" key="1">
    <citation type="journal article" date="2015" name="Nature">
        <title>rRNA introns, odd ribosomes, and small enigmatic genomes across a large radiation of phyla.</title>
        <authorList>
            <person name="Brown C.T."/>
            <person name="Hug L.A."/>
            <person name="Thomas B.C."/>
            <person name="Sharon I."/>
            <person name="Castelle C.J."/>
            <person name="Singh A."/>
            <person name="Wilkins M.J."/>
            <person name="Williams K.H."/>
            <person name="Banfield J.F."/>
        </authorList>
    </citation>
    <scope>NUCLEOTIDE SEQUENCE [LARGE SCALE GENOMIC DNA]</scope>
</reference>
<evidence type="ECO:0000259" key="10">
    <source>
        <dbReference type="Pfam" id="PF19269"/>
    </source>
</evidence>
<feature type="short sequence motif" description="'HIGH' region" evidence="8">
    <location>
        <begin position="14"/>
        <end position="24"/>
    </location>
</feature>
<dbReference type="InterPro" id="IPR049940">
    <property type="entry name" value="GluQ/Sye"/>
</dbReference>
<protein>
    <recommendedName>
        <fullName evidence="8">Glutamate--tRNA ligase</fullName>
        <ecNumber evidence="8">6.1.1.17</ecNumber>
    </recommendedName>
    <alternativeName>
        <fullName evidence="8">Glutamyl-tRNA synthetase</fullName>
        <shortName evidence="8">GluRS</shortName>
    </alternativeName>
</protein>
<dbReference type="GO" id="GO:0004818">
    <property type="term" value="F:glutamate-tRNA ligase activity"/>
    <property type="evidence" value="ECO:0007669"/>
    <property type="project" value="UniProtKB-UniRule"/>
</dbReference>
<dbReference type="InterPro" id="IPR000924">
    <property type="entry name" value="Glu/Gln-tRNA-synth"/>
</dbReference>
<dbReference type="Gene3D" id="3.40.50.620">
    <property type="entry name" value="HUPs"/>
    <property type="match status" value="1"/>
</dbReference>
<organism evidence="11 12">
    <name type="scientific">Candidatus Magasanikbacteria bacterium GW2011_GWA2_42_32</name>
    <dbReference type="NCBI Taxonomy" id="1619039"/>
    <lineage>
        <taxon>Bacteria</taxon>
        <taxon>Candidatus Magasanikiibacteriota</taxon>
    </lineage>
</organism>
<evidence type="ECO:0000313" key="11">
    <source>
        <dbReference type="EMBL" id="KKS57529.1"/>
    </source>
</evidence>
<keyword evidence="6 8" id="KW-0648">Protein biosynthesis</keyword>
<gene>
    <name evidence="8" type="primary">gltX</name>
    <name evidence="11" type="ORF">UV20_C0001G0169</name>
</gene>
<dbReference type="Pfam" id="PF19269">
    <property type="entry name" value="Anticodon_2"/>
    <property type="match status" value="1"/>
</dbReference>
<keyword evidence="3 8" id="KW-0436">Ligase</keyword>
<evidence type="ECO:0000256" key="7">
    <source>
        <dbReference type="ARBA" id="ARBA00023146"/>
    </source>
</evidence>
<evidence type="ECO:0000256" key="6">
    <source>
        <dbReference type="ARBA" id="ARBA00022917"/>
    </source>
</evidence>
<dbReference type="InterPro" id="IPR020058">
    <property type="entry name" value="Glu/Gln-tRNA-synth_Ib_cat-dom"/>
</dbReference>
<dbReference type="EMBL" id="LCDO01000001">
    <property type="protein sequence ID" value="KKS57529.1"/>
    <property type="molecule type" value="Genomic_DNA"/>
</dbReference>
<name>A0A0G1A977_9BACT</name>
<keyword evidence="2 8" id="KW-0963">Cytoplasm</keyword>
<evidence type="ECO:0000256" key="4">
    <source>
        <dbReference type="ARBA" id="ARBA00022741"/>
    </source>
</evidence>
<dbReference type="InterPro" id="IPR004527">
    <property type="entry name" value="Glu-tRNA-ligase_bac/mito"/>
</dbReference>
<dbReference type="GO" id="GO:0006424">
    <property type="term" value="P:glutamyl-tRNA aminoacylation"/>
    <property type="evidence" value="ECO:0007669"/>
    <property type="project" value="UniProtKB-UniRule"/>
</dbReference>
<comment type="function">
    <text evidence="8">Catalyzes the attachment of glutamate to tRNA(Glu) in a two-step reaction: glutamate is first activated by ATP to form Glu-AMP and then transferred to the acceptor end of tRNA(Glu).</text>
</comment>
<comment type="subcellular location">
    <subcellularLocation>
        <location evidence="8">Cytoplasm</location>
    </subcellularLocation>
</comment>
<dbReference type="AlphaFoldDB" id="A0A0G1A977"/>
<keyword evidence="5 8" id="KW-0067">ATP-binding</keyword>